<evidence type="ECO:0000259" key="2">
    <source>
        <dbReference type="SMART" id="SM00470"/>
    </source>
</evidence>
<dbReference type="InterPro" id="IPR003115">
    <property type="entry name" value="ParB_N"/>
</dbReference>
<sequence>MAKRDRLDVDSFFSEVDQTQEVYNLREQIQLLEQQLNQQISHEQTLMAEIEQLRSDSQNLDHPQLQSQISQLREHLKQNQGTIQYSVQEIYPNPNQPRKTFTEEVEAMSLSLQQEGQLDPIILFEDGMLFDGECRWRAATHLGWDAIEAVFTTKPADSRILRRKAYLTNLHRRGLNALDKAETIVAIACDEVPELPPEEVPRIINRVLTRLKRKKQSLGERLHLQPHEQQKAVLEQLEIDSTELEVFLILLGLQEHPASLNRNIFPALNLASDLKAAVRGQGLGCAQALILNRLSASDLGISERQCLKLRNKGIKTVLSQNLSATQTQQWVTQEKAKYLQNSSSTPRDKRVDRFLSSVQRFNLAEIEASAEQLQELQQTLENTLEQVKHLLK</sequence>
<dbReference type="RefSeq" id="WP_190432747.1">
    <property type="nucleotide sequence ID" value="NZ_JAMPKM010000083.1"/>
</dbReference>
<organism evidence="3 4">
    <name type="scientific">Trichocoleus desertorum GB2-A4</name>
    <dbReference type="NCBI Taxonomy" id="2933944"/>
    <lineage>
        <taxon>Bacteria</taxon>
        <taxon>Bacillati</taxon>
        <taxon>Cyanobacteriota</taxon>
        <taxon>Cyanophyceae</taxon>
        <taxon>Leptolyngbyales</taxon>
        <taxon>Trichocoleusaceae</taxon>
        <taxon>Trichocoleus</taxon>
    </lineage>
</organism>
<name>A0ABV0JHR3_9CYAN</name>
<protein>
    <submittedName>
        <fullName evidence="3">ParB/RepB/Spo0J family partition protein</fullName>
    </submittedName>
</protein>
<dbReference type="SUPFAM" id="SSF110849">
    <property type="entry name" value="ParB/Sulfiredoxin"/>
    <property type="match status" value="1"/>
</dbReference>
<dbReference type="SMART" id="SM00470">
    <property type="entry name" value="ParB"/>
    <property type="match status" value="1"/>
</dbReference>
<dbReference type="Pfam" id="PF02195">
    <property type="entry name" value="ParB_N"/>
    <property type="match status" value="1"/>
</dbReference>
<dbReference type="InterPro" id="IPR036086">
    <property type="entry name" value="ParB/Sulfiredoxin_sf"/>
</dbReference>
<dbReference type="InterPro" id="IPR050336">
    <property type="entry name" value="Chromosome_partition/occlusion"/>
</dbReference>
<feature type="coiled-coil region" evidence="1">
    <location>
        <begin position="363"/>
        <end position="390"/>
    </location>
</feature>
<dbReference type="EMBL" id="JAMPKM010000083">
    <property type="protein sequence ID" value="MEP0821179.1"/>
    <property type="molecule type" value="Genomic_DNA"/>
</dbReference>
<feature type="domain" description="ParB-like N-terminal" evidence="2">
    <location>
        <begin position="83"/>
        <end position="170"/>
    </location>
</feature>
<keyword evidence="4" id="KW-1185">Reference proteome</keyword>
<accession>A0ABV0JHR3</accession>
<dbReference type="Gene3D" id="3.90.1530.10">
    <property type="entry name" value="Conserved hypothetical protein from pyrococcus furiosus pfu- 392566-001, ParB domain"/>
    <property type="match status" value="1"/>
</dbReference>
<evidence type="ECO:0000313" key="3">
    <source>
        <dbReference type="EMBL" id="MEP0821179.1"/>
    </source>
</evidence>
<evidence type="ECO:0000256" key="1">
    <source>
        <dbReference type="SAM" id="Coils"/>
    </source>
</evidence>
<proteinExistence type="predicted"/>
<evidence type="ECO:0000313" key="4">
    <source>
        <dbReference type="Proteomes" id="UP001464891"/>
    </source>
</evidence>
<dbReference type="PANTHER" id="PTHR33375:SF1">
    <property type="entry name" value="CHROMOSOME-PARTITIONING PROTEIN PARB-RELATED"/>
    <property type="match status" value="1"/>
</dbReference>
<keyword evidence="1" id="KW-0175">Coiled coil</keyword>
<dbReference type="Proteomes" id="UP001464891">
    <property type="component" value="Unassembled WGS sequence"/>
</dbReference>
<gene>
    <name evidence="3" type="ORF">NC998_29500</name>
</gene>
<reference evidence="3 4" key="1">
    <citation type="submission" date="2022-04" db="EMBL/GenBank/DDBJ databases">
        <title>Positive selection, recombination, and allopatry shape intraspecific diversity of widespread and dominant cyanobacteria.</title>
        <authorList>
            <person name="Wei J."/>
            <person name="Shu W."/>
            <person name="Hu C."/>
        </authorList>
    </citation>
    <scope>NUCLEOTIDE SEQUENCE [LARGE SCALE GENOMIC DNA]</scope>
    <source>
        <strain evidence="3 4">GB2-A4</strain>
    </source>
</reference>
<comment type="caution">
    <text evidence="3">The sequence shown here is derived from an EMBL/GenBank/DDBJ whole genome shotgun (WGS) entry which is preliminary data.</text>
</comment>
<dbReference type="PANTHER" id="PTHR33375">
    <property type="entry name" value="CHROMOSOME-PARTITIONING PROTEIN PARB-RELATED"/>
    <property type="match status" value="1"/>
</dbReference>